<keyword evidence="4 10" id="KW-0132">Cell division</keyword>
<dbReference type="EMBL" id="BNAG01000002">
    <property type="protein sequence ID" value="GHE61638.1"/>
    <property type="molecule type" value="Genomic_DNA"/>
</dbReference>
<evidence type="ECO:0000259" key="11">
    <source>
        <dbReference type="PROSITE" id="PS51898"/>
    </source>
</evidence>
<feature type="active site" description="O-(3'-phospho-DNA)-tyrosine intermediate" evidence="10">
    <location>
        <position position="280"/>
    </location>
</feature>
<sequence>MAWDIYIQEYENYLKLERSLSPNSVEAYVRDVTKFKQFLELNNSEKTAQQVTMVELQNFVEFINELGMSAYSQARIISGLKSFYKFLVYEGGLETDPTELLESPKLGRKLPDTLSVEEIDQILAAIDHSTPEGMRNRAMLETLYSSGLRVSELTGLRLSNVHFDVGFLRILGKGSKERLVPVGREALKYIRLYMEEVRVHLDIKHGHETFMFLNRNGKQLSRQMVFIMIKNLVQKAGIKKAISPHTFRHSFATHLIEGGADLRAVQEMLGHESITTTEIYTHLDRDYLRQVIQEFHPRS</sequence>
<dbReference type="PROSITE" id="PS51898">
    <property type="entry name" value="TYR_RECOMBINASE"/>
    <property type="match status" value="1"/>
</dbReference>
<reference evidence="14" key="1">
    <citation type="journal article" date="2019" name="Int. J. Syst. Evol. Microbiol.">
        <title>The Global Catalogue of Microorganisms (GCM) 10K type strain sequencing project: providing services to taxonomists for standard genome sequencing and annotation.</title>
        <authorList>
            <consortium name="The Broad Institute Genomics Platform"/>
            <consortium name="The Broad Institute Genome Sequencing Center for Infectious Disease"/>
            <person name="Wu L."/>
            <person name="Ma J."/>
        </authorList>
    </citation>
    <scope>NUCLEOTIDE SEQUENCE [LARGE SCALE GENOMIC DNA]</scope>
    <source>
        <strain evidence="14">CGMCC 1.15111</strain>
    </source>
</reference>
<feature type="active site" evidence="10">
    <location>
        <position position="248"/>
    </location>
</feature>
<dbReference type="InterPro" id="IPR023009">
    <property type="entry name" value="Tyrosine_recombinase_XerC/XerD"/>
</dbReference>
<evidence type="ECO:0000256" key="2">
    <source>
        <dbReference type="ARBA" id="ARBA00010450"/>
    </source>
</evidence>
<dbReference type="InterPro" id="IPR013762">
    <property type="entry name" value="Integrase-like_cat_sf"/>
</dbReference>
<keyword evidence="6 10" id="KW-0229">DNA integration</keyword>
<name>A0ABQ3I6E4_9BACT</name>
<dbReference type="PANTHER" id="PTHR30349">
    <property type="entry name" value="PHAGE INTEGRASE-RELATED"/>
    <property type="match status" value="1"/>
</dbReference>
<dbReference type="Gene3D" id="1.10.150.130">
    <property type="match status" value="1"/>
</dbReference>
<organism evidence="13 14">
    <name type="scientific">Roseivirga thermotolerans</name>
    <dbReference type="NCBI Taxonomy" id="1758176"/>
    <lineage>
        <taxon>Bacteria</taxon>
        <taxon>Pseudomonadati</taxon>
        <taxon>Bacteroidota</taxon>
        <taxon>Cytophagia</taxon>
        <taxon>Cytophagales</taxon>
        <taxon>Roseivirgaceae</taxon>
        <taxon>Roseivirga</taxon>
    </lineage>
</organism>
<comment type="similarity">
    <text evidence="2">Belongs to the 'phage' integrase family. XerD subfamily.</text>
</comment>
<comment type="function">
    <text evidence="10">Site-specific tyrosine recombinase, which acts by catalyzing the cutting and rejoining of the recombining DNA molecules. The XerC-XerD complex is essential to convert dimers of the bacterial chromosome into monomers to permit their segregation at cell division. It also contributes to the segregational stability of plasmids.</text>
</comment>
<keyword evidence="7 10" id="KW-0238">DNA-binding</keyword>
<dbReference type="NCBIfam" id="TIGR02225">
    <property type="entry name" value="recomb_XerD"/>
    <property type="match status" value="1"/>
</dbReference>
<evidence type="ECO:0000256" key="3">
    <source>
        <dbReference type="ARBA" id="ARBA00022490"/>
    </source>
</evidence>
<dbReference type="Gene3D" id="1.10.443.10">
    <property type="entry name" value="Intergrase catalytic core"/>
    <property type="match status" value="1"/>
</dbReference>
<dbReference type="PROSITE" id="PS51900">
    <property type="entry name" value="CB"/>
    <property type="match status" value="1"/>
</dbReference>
<dbReference type="InterPro" id="IPR027310">
    <property type="entry name" value="Profilin_CS"/>
</dbReference>
<evidence type="ECO:0000256" key="7">
    <source>
        <dbReference type="ARBA" id="ARBA00023125"/>
    </source>
</evidence>
<comment type="similarity">
    <text evidence="10">Belongs to the 'phage' integrase family. XerC subfamily.</text>
</comment>
<dbReference type="InterPro" id="IPR002104">
    <property type="entry name" value="Integrase_catalytic"/>
</dbReference>
<dbReference type="PANTHER" id="PTHR30349:SF81">
    <property type="entry name" value="TYROSINE RECOMBINASE XERC"/>
    <property type="match status" value="1"/>
</dbReference>
<keyword evidence="5 10" id="KW-0159">Chromosome partition</keyword>
<evidence type="ECO:0000259" key="12">
    <source>
        <dbReference type="PROSITE" id="PS51900"/>
    </source>
</evidence>
<feature type="active site" evidence="10">
    <location>
        <position position="245"/>
    </location>
</feature>
<evidence type="ECO:0000313" key="14">
    <source>
        <dbReference type="Proteomes" id="UP000658258"/>
    </source>
</evidence>
<evidence type="ECO:0000256" key="9">
    <source>
        <dbReference type="ARBA" id="ARBA00023306"/>
    </source>
</evidence>
<dbReference type="InterPro" id="IPR044068">
    <property type="entry name" value="CB"/>
</dbReference>
<evidence type="ECO:0000256" key="1">
    <source>
        <dbReference type="ARBA" id="ARBA00004496"/>
    </source>
</evidence>
<evidence type="ECO:0000256" key="8">
    <source>
        <dbReference type="ARBA" id="ARBA00023172"/>
    </source>
</evidence>
<accession>A0ABQ3I6E4</accession>
<evidence type="ECO:0000256" key="4">
    <source>
        <dbReference type="ARBA" id="ARBA00022618"/>
    </source>
</evidence>
<dbReference type="RefSeq" id="WP_189629692.1">
    <property type="nucleotide sequence ID" value="NZ_BNAG01000002.1"/>
</dbReference>
<feature type="active site" evidence="10">
    <location>
        <position position="271"/>
    </location>
</feature>
<evidence type="ECO:0000313" key="13">
    <source>
        <dbReference type="EMBL" id="GHE61638.1"/>
    </source>
</evidence>
<evidence type="ECO:0000256" key="10">
    <source>
        <dbReference type="HAMAP-Rule" id="MF_01808"/>
    </source>
</evidence>
<proteinExistence type="inferred from homology"/>
<gene>
    <name evidence="10 13" type="primary">xerC</name>
    <name evidence="13" type="ORF">GCM10011340_15830</name>
</gene>
<keyword evidence="14" id="KW-1185">Reference proteome</keyword>
<feature type="domain" description="Tyr recombinase" evidence="11">
    <location>
        <begin position="109"/>
        <end position="293"/>
    </location>
</feature>
<dbReference type="Pfam" id="PF02899">
    <property type="entry name" value="Phage_int_SAM_1"/>
    <property type="match status" value="1"/>
</dbReference>
<dbReference type="Pfam" id="PF00589">
    <property type="entry name" value="Phage_integrase"/>
    <property type="match status" value="1"/>
</dbReference>
<protein>
    <recommendedName>
        <fullName evidence="10">Tyrosine recombinase XerC</fullName>
    </recommendedName>
</protein>
<dbReference type="NCBIfam" id="NF040815">
    <property type="entry name" value="recomb_XerA_Arch"/>
    <property type="match status" value="1"/>
</dbReference>
<dbReference type="PROSITE" id="PS00414">
    <property type="entry name" value="PROFILIN"/>
    <property type="match status" value="1"/>
</dbReference>
<feature type="active site" evidence="10">
    <location>
        <position position="149"/>
    </location>
</feature>
<dbReference type="Proteomes" id="UP000658258">
    <property type="component" value="Unassembled WGS sequence"/>
</dbReference>
<dbReference type="NCBIfam" id="NF001399">
    <property type="entry name" value="PRK00283.1"/>
    <property type="match status" value="1"/>
</dbReference>
<dbReference type="InterPro" id="IPR004107">
    <property type="entry name" value="Integrase_SAM-like_N"/>
</dbReference>
<dbReference type="HAMAP" id="MF_01808">
    <property type="entry name" value="Recomb_XerC_XerD"/>
    <property type="match status" value="1"/>
</dbReference>
<evidence type="ECO:0000256" key="6">
    <source>
        <dbReference type="ARBA" id="ARBA00022908"/>
    </source>
</evidence>
<feature type="active site" evidence="10">
    <location>
        <position position="173"/>
    </location>
</feature>
<dbReference type="InterPro" id="IPR011010">
    <property type="entry name" value="DNA_brk_join_enz"/>
</dbReference>
<dbReference type="InterPro" id="IPR050090">
    <property type="entry name" value="Tyrosine_recombinase_XerCD"/>
</dbReference>
<comment type="subcellular location">
    <subcellularLocation>
        <location evidence="1 10">Cytoplasm</location>
    </subcellularLocation>
</comment>
<dbReference type="InterPro" id="IPR010998">
    <property type="entry name" value="Integrase_recombinase_N"/>
</dbReference>
<keyword evidence="3 10" id="KW-0963">Cytoplasm</keyword>
<dbReference type="InterPro" id="IPR011932">
    <property type="entry name" value="Recomb_XerD"/>
</dbReference>
<keyword evidence="9 10" id="KW-0131">Cell cycle</keyword>
<keyword evidence="8 10" id="KW-0233">DNA recombination</keyword>
<dbReference type="SUPFAM" id="SSF56349">
    <property type="entry name" value="DNA breaking-rejoining enzymes"/>
    <property type="match status" value="1"/>
</dbReference>
<comment type="subunit">
    <text evidence="10">Forms a cyclic heterotetrameric complex composed of two molecules of XerC and two molecules of XerD.</text>
</comment>
<dbReference type="CDD" id="cd00798">
    <property type="entry name" value="INT_XerDC_C"/>
    <property type="match status" value="1"/>
</dbReference>
<feature type="domain" description="Core-binding (CB)" evidence="12">
    <location>
        <begin position="1"/>
        <end position="88"/>
    </location>
</feature>
<comment type="caution">
    <text evidence="13">The sequence shown here is derived from an EMBL/GenBank/DDBJ whole genome shotgun (WGS) entry which is preliminary data.</text>
</comment>
<evidence type="ECO:0000256" key="5">
    <source>
        <dbReference type="ARBA" id="ARBA00022829"/>
    </source>
</evidence>